<evidence type="ECO:0000313" key="4">
    <source>
        <dbReference type="Proteomes" id="UP000567293"/>
    </source>
</evidence>
<accession>A0A7V8SZE4</accession>
<evidence type="ECO:0000259" key="2">
    <source>
        <dbReference type="Pfam" id="PF13817"/>
    </source>
</evidence>
<sequence length="357" mass="40039">IVQASAPSRPIARGMAGPGLLAHVLISKYADHLPLYRQCQIYERQGVELERSTLADWVGGCSKLLEPLAEALRRYVMAASKLHADETRVPVLAPGQGRTKTGRLWTYVRDNRPAGDTTAPAVWFAYSPDRGGEHPLRHLQRFRGALQADAYAGFDELYKADRIQEVACWAHVRRKFYDLEQAHASPLAREALERIAALYAIEEEIRGRPADERRQVRQTRAGPLLQSLHDWFEEALTKLSRKSDTTAAIRYALKLWPALTRYCDNGRLEIDNNAAERALRAVTLGRKNYLFAGSDAGGERAAILYTLIGSAKLNGLDPESYLRDVLTRIADHPICHIEELLPWNLTPNRSRTLKAAA</sequence>
<dbReference type="Pfam" id="PF03050">
    <property type="entry name" value="DDE_Tnp_IS66"/>
    <property type="match status" value="1"/>
</dbReference>
<dbReference type="Proteomes" id="UP000567293">
    <property type="component" value="Unassembled WGS sequence"/>
</dbReference>
<feature type="domain" description="Transposase IS66 C-terminal" evidence="2">
    <location>
        <begin position="306"/>
        <end position="343"/>
    </location>
</feature>
<feature type="non-terminal residue" evidence="3">
    <location>
        <position position="1"/>
    </location>
</feature>
<organism evidence="3 4">
    <name type="scientific">Candidatus Acidiferrum panamense</name>
    <dbReference type="NCBI Taxonomy" id="2741543"/>
    <lineage>
        <taxon>Bacteria</taxon>
        <taxon>Pseudomonadati</taxon>
        <taxon>Acidobacteriota</taxon>
        <taxon>Terriglobia</taxon>
        <taxon>Candidatus Acidiferrales</taxon>
        <taxon>Candidatus Acidiferrum</taxon>
    </lineage>
</organism>
<keyword evidence="4" id="KW-1185">Reference proteome</keyword>
<dbReference type="PANTHER" id="PTHR33678:SF1">
    <property type="entry name" value="BLL1576 PROTEIN"/>
    <property type="match status" value="1"/>
</dbReference>
<comment type="caution">
    <text evidence="3">The sequence shown here is derived from an EMBL/GenBank/DDBJ whole genome shotgun (WGS) entry which is preliminary data.</text>
</comment>
<dbReference type="Pfam" id="PF13817">
    <property type="entry name" value="DDE_Tnp_IS66_C"/>
    <property type="match status" value="1"/>
</dbReference>
<name>A0A7V8SZE4_9BACT</name>
<protein>
    <submittedName>
        <fullName evidence="3">IS66 family transposase</fullName>
    </submittedName>
</protein>
<feature type="domain" description="Transposase IS66 central" evidence="1">
    <location>
        <begin position="13"/>
        <end position="299"/>
    </location>
</feature>
<dbReference type="AlphaFoldDB" id="A0A7V8SZE4"/>
<dbReference type="InterPro" id="IPR039552">
    <property type="entry name" value="IS66_C"/>
</dbReference>
<gene>
    <name evidence="3" type="ORF">HRJ53_23870</name>
</gene>
<dbReference type="EMBL" id="JACDQQ010002305">
    <property type="protein sequence ID" value="MBA0088033.1"/>
    <property type="molecule type" value="Genomic_DNA"/>
</dbReference>
<dbReference type="PANTHER" id="PTHR33678">
    <property type="entry name" value="BLL1576 PROTEIN"/>
    <property type="match status" value="1"/>
</dbReference>
<dbReference type="InterPro" id="IPR052344">
    <property type="entry name" value="Transposase-related"/>
</dbReference>
<reference evidence="3" key="1">
    <citation type="submission" date="2020-06" db="EMBL/GenBank/DDBJ databases">
        <title>Legume-microbial interactions unlock mineral nutrients during tropical forest succession.</title>
        <authorList>
            <person name="Epihov D.Z."/>
        </authorList>
    </citation>
    <scope>NUCLEOTIDE SEQUENCE [LARGE SCALE GENOMIC DNA]</scope>
    <source>
        <strain evidence="3">Pan2503</strain>
    </source>
</reference>
<dbReference type="NCBIfam" id="NF033517">
    <property type="entry name" value="transpos_IS66"/>
    <property type="match status" value="1"/>
</dbReference>
<dbReference type="InterPro" id="IPR004291">
    <property type="entry name" value="Transposase_IS66_central"/>
</dbReference>
<evidence type="ECO:0000313" key="3">
    <source>
        <dbReference type="EMBL" id="MBA0088033.1"/>
    </source>
</evidence>
<proteinExistence type="predicted"/>
<evidence type="ECO:0000259" key="1">
    <source>
        <dbReference type="Pfam" id="PF03050"/>
    </source>
</evidence>